<proteinExistence type="predicted"/>
<organism evidence="1 2">
    <name type="scientific">Pisolithus microcarpus 441</name>
    <dbReference type="NCBI Taxonomy" id="765257"/>
    <lineage>
        <taxon>Eukaryota</taxon>
        <taxon>Fungi</taxon>
        <taxon>Dikarya</taxon>
        <taxon>Basidiomycota</taxon>
        <taxon>Agaricomycotina</taxon>
        <taxon>Agaricomycetes</taxon>
        <taxon>Agaricomycetidae</taxon>
        <taxon>Boletales</taxon>
        <taxon>Sclerodermatineae</taxon>
        <taxon>Pisolithaceae</taxon>
        <taxon>Pisolithus</taxon>
    </lineage>
</organism>
<keyword evidence="2" id="KW-1185">Reference proteome</keyword>
<evidence type="ECO:0000313" key="1">
    <source>
        <dbReference type="EMBL" id="KIK27279.1"/>
    </source>
</evidence>
<dbReference type="AlphaFoldDB" id="A0A0C9ZMY7"/>
<evidence type="ECO:0000313" key="2">
    <source>
        <dbReference type="Proteomes" id="UP000054018"/>
    </source>
</evidence>
<reference evidence="2" key="2">
    <citation type="submission" date="2015-01" db="EMBL/GenBank/DDBJ databases">
        <title>Evolutionary Origins and Diversification of the Mycorrhizal Mutualists.</title>
        <authorList>
            <consortium name="DOE Joint Genome Institute"/>
            <consortium name="Mycorrhizal Genomics Consortium"/>
            <person name="Kohler A."/>
            <person name="Kuo A."/>
            <person name="Nagy L.G."/>
            <person name="Floudas D."/>
            <person name="Copeland A."/>
            <person name="Barry K.W."/>
            <person name="Cichocki N."/>
            <person name="Veneault-Fourrey C."/>
            <person name="LaButti K."/>
            <person name="Lindquist E.A."/>
            <person name="Lipzen A."/>
            <person name="Lundell T."/>
            <person name="Morin E."/>
            <person name="Murat C."/>
            <person name="Riley R."/>
            <person name="Ohm R."/>
            <person name="Sun H."/>
            <person name="Tunlid A."/>
            <person name="Henrissat B."/>
            <person name="Grigoriev I.V."/>
            <person name="Hibbett D.S."/>
            <person name="Martin F."/>
        </authorList>
    </citation>
    <scope>NUCLEOTIDE SEQUENCE [LARGE SCALE GENOMIC DNA]</scope>
    <source>
        <strain evidence="2">441</strain>
    </source>
</reference>
<gene>
    <name evidence="1" type="ORF">PISMIDRAFT_675154</name>
</gene>
<dbReference type="HOGENOM" id="CLU_2705758_0_0_1"/>
<name>A0A0C9ZMY7_9AGAM</name>
<accession>A0A0C9ZMY7</accession>
<sequence>MHMWYMIRCMTLNKSTNTSPDPNTCNGCCKAKPPSEDAEPKFPEGEVVQEPPSKANAMVLQSRWDAKEGGART</sequence>
<dbReference type="EMBL" id="KN833697">
    <property type="protein sequence ID" value="KIK27279.1"/>
    <property type="molecule type" value="Genomic_DNA"/>
</dbReference>
<protein>
    <submittedName>
        <fullName evidence="1">Uncharacterized protein</fullName>
    </submittedName>
</protein>
<reference evidence="1 2" key="1">
    <citation type="submission" date="2014-04" db="EMBL/GenBank/DDBJ databases">
        <authorList>
            <consortium name="DOE Joint Genome Institute"/>
            <person name="Kuo A."/>
            <person name="Kohler A."/>
            <person name="Costa M.D."/>
            <person name="Nagy L.G."/>
            <person name="Floudas D."/>
            <person name="Copeland A."/>
            <person name="Barry K.W."/>
            <person name="Cichocki N."/>
            <person name="Veneault-Fourrey C."/>
            <person name="LaButti K."/>
            <person name="Lindquist E.A."/>
            <person name="Lipzen A."/>
            <person name="Lundell T."/>
            <person name="Morin E."/>
            <person name="Murat C."/>
            <person name="Sun H."/>
            <person name="Tunlid A."/>
            <person name="Henrissat B."/>
            <person name="Grigoriev I.V."/>
            <person name="Hibbett D.S."/>
            <person name="Martin F."/>
            <person name="Nordberg H.P."/>
            <person name="Cantor M.N."/>
            <person name="Hua S.X."/>
        </authorList>
    </citation>
    <scope>NUCLEOTIDE SEQUENCE [LARGE SCALE GENOMIC DNA]</scope>
    <source>
        <strain evidence="1 2">441</strain>
    </source>
</reference>
<dbReference type="Proteomes" id="UP000054018">
    <property type="component" value="Unassembled WGS sequence"/>
</dbReference>